<keyword evidence="3" id="KW-0418">Kinase</keyword>
<name>A0ABT6TGA7_9BACL</name>
<dbReference type="EMBL" id="JAGRPV010000001">
    <property type="protein sequence ID" value="MDI4645868.1"/>
    <property type="molecule type" value="Genomic_DNA"/>
</dbReference>
<dbReference type="RefSeq" id="WP_282908767.1">
    <property type="nucleotide sequence ID" value="NZ_JAGRPV010000001.1"/>
</dbReference>
<evidence type="ECO:0000256" key="2">
    <source>
        <dbReference type="ARBA" id="ARBA00022741"/>
    </source>
</evidence>
<feature type="domain" description="Histidine kinase" evidence="6">
    <location>
        <begin position="1"/>
        <end position="109"/>
    </location>
</feature>
<dbReference type="GO" id="GO:0005524">
    <property type="term" value="F:ATP binding"/>
    <property type="evidence" value="ECO:0007669"/>
    <property type="project" value="UniProtKB-KW"/>
</dbReference>
<keyword evidence="8" id="KW-1185">Reference proteome</keyword>
<dbReference type="InterPro" id="IPR003594">
    <property type="entry name" value="HATPase_dom"/>
</dbReference>
<dbReference type="PANTHER" id="PTHR34220">
    <property type="entry name" value="SENSOR HISTIDINE KINASE YPDA"/>
    <property type="match status" value="1"/>
</dbReference>
<dbReference type="InterPro" id="IPR036890">
    <property type="entry name" value="HATPase_C_sf"/>
</dbReference>
<keyword evidence="1" id="KW-0808">Transferase</keyword>
<keyword evidence="4 7" id="KW-0067">ATP-binding</keyword>
<dbReference type="PROSITE" id="PS50109">
    <property type="entry name" value="HIS_KIN"/>
    <property type="match status" value="1"/>
</dbReference>
<evidence type="ECO:0000313" key="8">
    <source>
        <dbReference type="Proteomes" id="UP001161691"/>
    </source>
</evidence>
<comment type="caution">
    <text evidence="7">The sequence shown here is derived from an EMBL/GenBank/DDBJ whole genome shotgun (WGS) entry which is preliminary data.</text>
</comment>
<keyword evidence="5" id="KW-0902">Two-component regulatory system</keyword>
<dbReference type="Pfam" id="PF02518">
    <property type="entry name" value="HATPase_c"/>
    <property type="match status" value="1"/>
</dbReference>
<evidence type="ECO:0000256" key="3">
    <source>
        <dbReference type="ARBA" id="ARBA00022777"/>
    </source>
</evidence>
<evidence type="ECO:0000256" key="4">
    <source>
        <dbReference type="ARBA" id="ARBA00022840"/>
    </source>
</evidence>
<dbReference type="SUPFAM" id="SSF55874">
    <property type="entry name" value="ATPase domain of HSP90 chaperone/DNA topoisomerase II/histidine kinase"/>
    <property type="match status" value="1"/>
</dbReference>
<dbReference type="InterPro" id="IPR050640">
    <property type="entry name" value="Bact_2-comp_sensor_kinase"/>
</dbReference>
<evidence type="ECO:0000313" key="7">
    <source>
        <dbReference type="EMBL" id="MDI4645868.1"/>
    </source>
</evidence>
<reference evidence="7" key="1">
    <citation type="submission" date="2023-04" db="EMBL/GenBank/DDBJ databases">
        <title>Comparative genomic analysis of Cohnella hashimotonis sp. nov., isolated from the International Space Station.</title>
        <authorList>
            <person name="Venkateswaran K."/>
            <person name="Simpson A."/>
        </authorList>
    </citation>
    <scope>NUCLEOTIDE SEQUENCE</scope>
    <source>
        <strain evidence="7">F6_2S_P_1</strain>
    </source>
</reference>
<gene>
    <name evidence="7" type="ORF">KB449_12905</name>
</gene>
<dbReference type="InterPro" id="IPR005467">
    <property type="entry name" value="His_kinase_dom"/>
</dbReference>
<dbReference type="Gene3D" id="3.30.565.10">
    <property type="entry name" value="Histidine kinase-like ATPase, C-terminal domain"/>
    <property type="match status" value="1"/>
</dbReference>
<evidence type="ECO:0000256" key="5">
    <source>
        <dbReference type="ARBA" id="ARBA00023012"/>
    </source>
</evidence>
<organism evidence="7 8">
    <name type="scientific">Cohnella hashimotonis</name>
    <dbReference type="NCBI Taxonomy" id="2826895"/>
    <lineage>
        <taxon>Bacteria</taxon>
        <taxon>Bacillati</taxon>
        <taxon>Bacillota</taxon>
        <taxon>Bacilli</taxon>
        <taxon>Bacillales</taxon>
        <taxon>Paenibacillaceae</taxon>
        <taxon>Cohnella</taxon>
    </lineage>
</organism>
<evidence type="ECO:0000256" key="1">
    <source>
        <dbReference type="ARBA" id="ARBA00022679"/>
    </source>
</evidence>
<proteinExistence type="predicted"/>
<evidence type="ECO:0000259" key="6">
    <source>
        <dbReference type="PROSITE" id="PS50109"/>
    </source>
</evidence>
<protein>
    <submittedName>
        <fullName evidence="7">ATP-binding protein</fullName>
    </submittedName>
</protein>
<dbReference type="PANTHER" id="PTHR34220:SF7">
    <property type="entry name" value="SENSOR HISTIDINE KINASE YPDA"/>
    <property type="match status" value="1"/>
</dbReference>
<keyword evidence="2" id="KW-0547">Nucleotide-binding</keyword>
<dbReference type="Proteomes" id="UP001161691">
    <property type="component" value="Unassembled WGS sequence"/>
</dbReference>
<accession>A0ABT6TGA7</accession>
<sequence>MKLLLQPLIENSIYHGLREKPGGGSIKVKILRRADALRITVIDNGLGMEHARLSEIRRRLRQPDDAAAHIGLRNTHKRLALMYNERSQFRILSKPGLGTVVSIVIPVAPPARR</sequence>